<evidence type="ECO:0000313" key="2">
    <source>
        <dbReference type="Proteomes" id="UP000005408"/>
    </source>
</evidence>
<reference evidence="1" key="1">
    <citation type="submission" date="2022-08" db="UniProtKB">
        <authorList>
            <consortium name="EnsemblMetazoa"/>
        </authorList>
    </citation>
    <scope>IDENTIFICATION</scope>
    <source>
        <strain evidence="1">05x7-T-G4-1.051#20</strain>
    </source>
</reference>
<dbReference type="EnsemblMetazoa" id="G13335.4">
    <property type="protein sequence ID" value="G13335.4:cds"/>
    <property type="gene ID" value="G13335"/>
</dbReference>
<keyword evidence="2" id="KW-1185">Reference proteome</keyword>
<dbReference type="AlphaFoldDB" id="A0A8W8ICG8"/>
<evidence type="ECO:0000313" key="1">
    <source>
        <dbReference type="EnsemblMetazoa" id="G13335.4:cds"/>
    </source>
</evidence>
<dbReference type="Proteomes" id="UP000005408">
    <property type="component" value="Unassembled WGS sequence"/>
</dbReference>
<name>A0A8W8ICG8_MAGGI</name>
<accession>A0A8W8ICG8</accession>
<organism evidence="1 2">
    <name type="scientific">Magallana gigas</name>
    <name type="common">Pacific oyster</name>
    <name type="synonym">Crassostrea gigas</name>
    <dbReference type="NCBI Taxonomy" id="29159"/>
    <lineage>
        <taxon>Eukaryota</taxon>
        <taxon>Metazoa</taxon>
        <taxon>Spiralia</taxon>
        <taxon>Lophotrochozoa</taxon>
        <taxon>Mollusca</taxon>
        <taxon>Bivalvia</taxon>
        <taxon>Autobranchia</taxon>
        <taxon>Pteriomorphia</taxon>
        <taxon>Ostreida</taxon>
        <taxon>Ostreoidea</taxon>
        <taxon>Ostreidae</taxon>
        <taxon>Magallana</taxon>
    </lineage>
</organism>
<protein>
    <submittedName>
        <fullName evidence="1">Uncharacterized protein</fullName>
    </submittedName>
</protein>
<sequence>AVFDSELMHGQKPNLQPLENILASMKVSTVKKSRHTDKLGTEAAKIIKSLPDLSFMQAKVLMFPIRHQAE</sequence>
<proteinExistence type="predicted"/>